<dbReference type="PROSITE" id="PS50878">
    <property type="entry name" value="RT_POL"/>
    <property type="match status" value="1"/>
</dbReference>
<evidence type="ECO:0000256" key="8">
    <source>
        <dbReference type="SAM" id="MobiDB-lite"/>
    </source>
</evidence>
<dbReference type="CDD" id="cd01647">
    <property type="entry name" value="RT_LTR"/>
    <property type="match status" value="1"/>
</dbReference>
<dbReference type="PANTHER" id="PTHR37984">
    <property type="entry name" value="PROTEIN CBG26694"/>
    <property type="match status" value="1"/>
</dbReference>
<dbReference type="EC" id="2.7.7.49" evidence="1"/>
<dbReference type="PANTHER" id="PTHR37984:SF5">
    <property type="entry name" value="PROTEIN NYNRIN-LIKE"/>
    <property type="match status" value="1"/>
</dbReference>
<evidence type="ECO:0000256" key="6">
    <source>
        <dbReference type="ARBA" id="ARBA00022801"/>
    </source>
</evidence>
<feature type="region of interest" description="Disordered" evidence="8">
    <location>
        <begin position="1"/>
        <end position="45"/>
    </location>
</feature>
<dbReference type="Pfam" id="PF17917">
    <property type="entry name" value="RT_RNaseH"/>
    <property type="match status" value="1"/>
</dbReference>
<evidence type="ECO:0000256" key="4">
    <source>
        <dbReference type="ARBA" id="ARBA00022722"/>
    </source>
</evidence>
<evidence type="ECO:0000256" key="1">
    <source>
        <dbReference type="ARBA" id="ARBA00012493"/>
    </source>
</evidence>
<dbReference type="GO" id="GO:0003676">
    <property type="term" value="F:nucleic acid binding"/>
    <property type="evidence" value="ECO:0007669"/>
    <property type="project" value="InterPro"/>
</dbReference>
<dbReference type="EMBL" id="JABDTM020026860">
    <property type="protein sequence ID" value="KAH0811357.1"/>
    <property type="molecule type" value="Genomic_DNA"/>
</dbReference>
<dbReference type="InterPro" id="IPR048366">
    <property type="entry name" value="TNP-like_GBD"/>
</dbReference>
<dbReference type="AlphaFoldDB" id="A0A8J6L8X5"/>
<dbReference type="Gene3D" id="3.30.420.10">
    <property type="entry name" value="Ribonuclease H-like superfamily/Ribonuclease H"/>
    <property type="match status" value="1"/>
</dbReference>
<dbReference type="InterPro" id="IPR043502">
    <property type="entry name" value="DNA/RNA_pol_sf"/>
</dbReference>
<evidence type="ECO:0000259" key="9">
    <source>
        <dbReference type="PROSITE" id="PS50878"/>
    </source>
</evidence>
<keyword evidence="11" id="KW-1185">Reference proteome</keyword>
<proteinExistence type="predicted"/>
<dbReference type="GO" id="GO:0003964">
    <property type="term" value="F:RNA-directed DNA polymerase activity"/>
    <property type="evidence" value="ECO:0007669"/>
    <property type="project" value="UniProtKB-KW"/>
</dbReference>
<evidence type="ECO:0000313" key="10">
    <source>
        <dbReference type="EMBL" id="KAH0811357.1"/>
    </source>
</evidence>
<keyword evidence="6" id="KW-0378">Hydrolase</keyword>
<dbReference type="Pfam" id="PF00078">
    <property type="entry name" value="RVT_1"/>
    <property type="match status" value="1"/>
</dbReference>
<accession>A0A8J6L8X5</accession>
<dbReference type="Proteomes" id="UP000719412">
    <property type="component" value="Unassembled WGS sequence"/>
</dbReference>
<keyword evidence="3" id="KW-0548">Nucleotidyltransferase</keyword>
<dbReference type="FunFam" id="3.30.70.270:FF:000020">
    <property type="entry name" value="Transposon Tf2-6 polyprotein-like Protein"/>
    <property type="match status" value="1"/>
</dbReference>
<evidence type="ECO:0000256" key="5">
    <source>
        <dbReference type="ARBA" id="ARBA00022759"/>
    </source>
</evidence>
<reference evidence="10" key="2">
    <citation type="submission" date="2021-08" db="EMBL/GenBank/DDBJ databases">
        <authorList>
            <person name="Eriksson T."/>
        </authorList>
    </citation>
    <scope>NUCLEOTIDE SEQUENCE</scope>
    <source>
        <strain evidence="10">Stoneville</strain>
        <tissue evidence="10">Whole head</tissue>
    </source>
</reference>
<dbReference type="GO" id="GO:0004519">
    <property type="term" value="F:endonuclease activity"/>
    <property type="evidence" value="ECO:0007669"/>
    <property type="project" value="UniProtKB-KW"/>
</dbReference>
<evidence type="ECO:0000256" key="7">
    <source>
        <dbReference type="ARBA" id="ARBA00022918"/>
    </source>
</evidence>
<keyword evidence="7" id="KW-0695">RNA-directed DNA polymerase</keyword>
<gene>
    <name evidence="10" type="ORF">GEV33_011434</name>
</gene>
<dbReference type="InterPro" id="IPR043128">
    <property type="entry name" value="Rev_trsase/Diguanyl_cyclase"/>
</dbReference>
<dbReference type="InterPro" id="IPR000477">
    <property type="entry name" value="RT_dom"/>
</dbReference>
<dbReference type="InterPro" id="IPR036397">
    <property type="entry name" value="RNaseH_sf"/>
</dbReference>
<dbReference type="InterPro" id="IPR050951">
    <property type="entry name" value="Retrovirus_Pol_polyprotein"/>
</dbReference>
<evidence type="ECO:0000313" key="11">
    <source>
        <dbReference type="Proteomes" id="UP000719412"/>
    </source>
</evidence>
<sequence>MLQSLLSRRNEEPSLAPSTSYAVEADPLTATSETFTSEEESPREQACCDDRMMPYGARIEFLSLNTVTTADSVPLSPWPLDVSPYGTPLAHVITPPHPIVHSAVEVPDVDAIIDTLRPHPVVTSVEGRQWLSLPHTTILIQGTSLLSLLDSGRIDWLNQINAVLDFEQSTLSVTVQGERHTISFHADAFVSEVALPITSIGRMPPSELTLPFDLSTTITPLSGLCEKAESVVFNELPGRMHKYVHDIKMHDQTPFVKRAYPIAFSLRPQVEKTIRDMERMGVIKRESSPFASPMTVVKKKDGTVRVCLDARWVNQQMVADCEAPRPPEGLLHSISYTYQVLPFDLKTAVGSFSRAMDVVLGPEVREYTINYIDDLLIVSTSFEEHLVHLAQVLQPLQDVGMTVNLEKSVFLQEKVTFLGHVLSSQGISTDPGKVEAIQQFPVPKTRKHLRAFLGRCGYYRRFCEKYSHATASLARLLRKDVRWCWSDDENTAFERTKELYLSTTDGCGVALGVECYQLLDDGEHGVLRFASPILRGPELFYTVTEKQLLAIVFGLQKFRTILVGHRVVIRTDHYALKSLKQVRLRGGAHQMEGQLTRNVNLPIVGATLTSEKQFITALLMSSGLDELKAHFRNLRQLQLDDPFLGPIFRIRVQDNEPEAHPSGHPHLLPPLRWFVEDRPPRNINGKYNRQLPQTIWSFRDFDQIRADVRVYLQRAAERRRRYGKTGGDVSHAGDYVLLRQGSISNAAEKDGNIINWNFFKSLVALQEQYGLQAASKLRNSHINYQKEKMKVKLAVQALSDSAADALLYCCEDLQLPQFQGADELKSSEAANCLAQDDTSILKVTSTRRSAGNQLDLLCCDEECDNDVVDVPYNFDKFTSDVIEYIAGFTVGVVMGREWSHSEAVVFKICSLPCHHALEECPDLNPIENMWGSLVRTLQHRQVRPQNRDELLAVITDAWNDLPQDYFRNLCLSMANRLTRVIEANGEMTKY</sequence>
<organism evidence="10 11">
    <name type="scientific">Tenebrio molitor</name>
    <name type="common">Yellow mealworm beetle</name>
    <dbReference type="NCBI Taxonomy" id="7067"/>
    <lineage>
        <taxon>Eukaryota</taxon>
        <taxon>Metazoa</taxon>
        <taxon>Ecdysozoa</taxon>
        <taxon>Arthropoda</taxon>
        <taxon>Hexapoda</taxon>
        <taxon>Insecta</taxon>
        <taxon>Pterygota</taxon>
        <taxon>Neoptera</taxon>
        <taxon>Endopterygota</taxon>
        <taxon>Coleoptera</taxon>
        <taxon>Polyphaga</taxon>
        <taxon>Cucujiformia</taxon>
        <taxon>Tenebrionidae</taxon>
        <taxon>Tenebrio</taxon>
    </lineage>
</organism>
<keyword evidence="4" id="KW-0540">Nuclease</keyword>
<dbReference type="Pfam" id="PF21788">
    <property type="entry name" value="TNP-like_GBD"/>
    <property type="match status" value="1"/>
</dbReference>
<reference evidence="10" key="1">
    <citation type="journal article" date="2020" name="J Insects Food Feed">
        <title>The yellow mealworm (Tenebrio molitor) genome: a resource for the emerging insects as food and feed industry.</title>
        <authorList>
            <person name="Eriksson T."/>
            <person name="Andere A."/>
            <person name="Kelstrup H."/>
            <person name="Emery V."/>
            <person name="Picard C."/>
        </authorList>
    </citation>
    <scope>NUCLEOTIDE SEQUENCE</scope>
    <source>
        <strain evidence="10">Stoneville</strain>
        <tissue evidence="10">Whole head</tissue>
    </source>
</reference>
<evidence type="ECO:0000256" key="2">
    <source>
        <dbReference type="ARBA" id="ARBA00022679"/>
    </source>
</evidence>
<name>A0A8J6L8X5_TENMO</name>
<evidence type="ECO:0000256" key="3">
    <source>
        <dbReference type="ARBA" id="ARBA00022695"/>
    </source>
</evidence>
<dbReference type="SUPFAM" id="SSF56672">
    <property type="entry name" value="DNA/RNA polymerases"/>
    <property type="match status" value="1"/>
</dbReference>
<dbReference type="InterPro" id="IPR041373">
    <property type="entry name" value="RT_RNaseH"/>
</dbReference>
<keyword evidence="2" id="KW-0808">Transferase</keyword>
<protein>
    <recommendedName>
        <fullName evidence="1">RNA-directed DNA polymerase</fullName>
        <ecNumber evidence="1">2.7.7.49</ecNumber>
    </recommendedName>
</protein>
<dbReference type="Gene3D" id="3.30.70.270">
    <property type="match status" value="2"/>
</dbReference>
<keyword evidence="5" id="KW-0255">Endonuclease</keyword>
<comment type="caution">
    <text evidence="10">The sequence shown here is derived from an EMBL/GenBank/DDBJ whole genome shotgun (WGS) entry which is preliminary data.</text>
</comment>
<dbReference type="GO" id="GO:0016787">
    <property type="term" value="F:hydrolase activity"/>
    <property type="evidence" value="ECO:0007669"/>
    <property type="project" value="UniProtKB-KW"/>
</dbReference>
<feature type="domain" description="Reverse transcriptase" evidence="9">
    <location>
        <begin position="1"/>
        <end position="422"/>
    </location>
</feature>